<comment type="cofactor">
    <cofactor evidence="1">
        <name>Mg(2+)</name>
        <dbReference type="ChEBI" id="CHEBI:18420"/>
    </cofactor>
</comment>
<keyword evidence="6" id="KW-0460">Magnesium</keyword>
<dbReference type="GO" id="GO:0000287">
    <property type="term" value="F:magnesium ion binding"/>
    <property type="evidence" value="ECO:0007669"/>
    <property type="project" value="InterPro"/>
</dbReference>
<keyword evidence="5" id="KW-0378">Hydrolase</keyword>
<dbReference type="EMBL" id="AJWJ01000071">
    <property type="protein sequence ID" value="KAF2076134.1"/>
    <property type="molecule type" value="Genomic_DNA"/>
</dbReference>
<dbReference type="PANTHER" id="PTHR10286">
    <property type="entry name" value="INORGANIC PYROPHOSPHATASE"/>
    <property type="match status" value="1"/>
</dbReference>
<dbReference type="SUPFAM" id="SSF50324">
    <property type="entry name" value="Inorganic pyrophosphatase"/>
    <property type="match status" value="1"/>
</dbReference>
<protein>
    <recommendedName>
        <fullName evidence="3">inorganic diphosphatase</fullName>
        <ecNumber evidence="3">3.6.1.1</ecNumber>
    </recommendedName>
</protein>
<sequence length="273" mass="31471">MLNRIRFVNNIGRISIRNYSTNVVRSKDCDFYAKEEGSVGTFEYRVKFFDKNDKQISAWHVIPMQPTPATLSGGSDNKQLYNFIVEMPKHTTEKMEVNTSEQLNPIKQDIKKGALRYIKHGKIPYNYGCIPQTWEDPHHLDPLAGYPGDNDPIDVVEVSQQPFQRGSIKQVKVLGSVPLIDEGETDWKVIVIERENPQFDKINSIKDLEIHIPGTVQAIKDWYQYYKVSEGKEANKYALDGVPVEYKQTHSIIQTTHDHWSKLIKGNVNFKFD</sequence>
<dbReference type="Proteomes" id="UP000695562">
    <property type="component" value="Unassembled WGS sequence"/>
</dbReference>
<name>A0A8J4Q1G3_9MYCE</name>
<evidence type="ECO:0000256" key="2">
    <source>
        <dbReference type="ARBA" id="ARBA00006220"/>
    </source>
</evidence>
<keyword evidence="4" id="KW-0479">Metal-binding</keyword>
<dbReference type="GO" id="GO:0004427">
    <property type="term" value="F:inorganic diphosphate phosphatase activity"/>
    <property type="evidence" value="ECO:0007669"/>
    <property type="project" value="UniProtKB-EC"/>
</dbReference>
<dbReference type="EC" id="3.6.1.1" evidence="3"/>
<dbReference type="InterPro" id="IPR008162">
    <property type="entry name" value="Pyrophosphatase"/>
</dbReference>
<dbReference type="OrthoDB" id="1608002at2759"/>
<dbReference type="GO" id="GO:0005737">
    <property type="term" value="C:cytoplasm"/>
    <property type="evidence" value="ECO:0007669"/>
    <property type="project" value="InterPro"/>
</dbReference>
<dbReference type="InterPro" id="IPR036649">
    <property type="entry name" value="Pyrophosphatase_sf"/>
</dbReference>
<keyword evidence="8" id="KW-1185">Reference proteome</keyword>
<dbReference type="CDD" id="cd00412">
    <property type="entry name" value="pyrophosphatase"/>
    <property type="match status" value="1"/>
</dbReference>
<evidence type="ECO:0000256" key="4">
    <source>
        <dbReference type="ARBA" id="ARBA00022723"/>
    </source>
</evidence>
<dbReference type="Gene3D" id="3.90.80.10">
    <property type="entry name" value="Inorganic pyrophosphatase"/>
    <property type="match status" value="1"/>
</dbReference>
<evidence type="ECO:0000256" key="5">
    <source>
        <dbReference type="ARBA" id="ARBA00022801"/>
    </source>
</evidence>
<comment type="similarity">
    <text evidence="2">Belongs to the PPase family.</text>
</comment>
<dbReference type="Pfam" id="PF00719">
    <property type="entry name" value="Pyrophosphatase"/>
    <property type="match status" value="1"/>
</dbReference>
<evidence type="ECO:0000256" key="1">
    <source>
        <dbReference type="ARBA" id="ARBA00001946"/>
    </source>
</evidence>
<evidence type="ECO:0000256" key="3">
    <source>
        <dbReference type="ARBA" id="ARBA00012146"/>
    </source>
</evidence>
<reference evidence="7" key="1">
    <citation type="submission" date="2020-01" db="EMBL/GenBank/DDBJ databases">
        <title>Development of genomics and gene disruption for Polysphondylium violaceum indicates a role for the polyketide synthase stlB in stalk morphogenesis.</title>
        <authorList>
            <person name="Narita B."/>
            <person name="Kawabe Y."/>
            <person name="Kin K."/>
            <person name="Saito T."/>
            <person name="Gibbs R."/>
            <person name="Kuspa A."/>
            <person name="Muzny D."/>
            <person name="Queller D."/>
            <person name="Richards S."/>
            <person name="Strassman J."/>
            <person name="Sucgang R."/>
            <person name="Worley K."/>
            <person name="Schaap P."/>
        </authorList>
    </citation>
    <scope>NUCLEOTIDE SEQUENCE</scope>
    <source>
        <strain evidence="7">QSvi11</strain>
    </source>
</reference>
<comment type="caution">
    <text evidence="7">The sequence shown here is derived from an EMBL/GenBank/DDBJ whole genome shotgun (WGS) entry which is preliminary data.</text>
</comment>
<organism evidence="7 8">
    <name type="scientific">Polysphondylium violaceum</name>
    <dbReference type="NCBI Taxonomy" id="133409"/>
    <lineage>
        <taxon>Eukaryota</taxon>
        <taxon>Amoebozoa</taxon>
        <taxon>Evosea</taxon>
        <taxon>Eumycetozoa</taxon>
        <taxon>Dictyostelia</taxon>
        <taxon>Dictyosteliales</taxon>
        <taxon>Dictyosteliaceae</taxon>
        <taxon>Polysphondylium</taxon>
    </lineage>
</organism>
<dbReference type="GO" id="GO:0006796">
    <property type="term" value="P:phosphate-containing compound metabolic process"/>
    <property type="evidence" value="ECO:0007669"/>
    <property type="project" value="InterPro"/>
</dbReference>
<accession>A0A8J4Q1G3</accession>
<evidence type="ECO:0000256" key="6">
    <source>
        <dbReference type="ARBA" id="ARBA00022842"/>
    </source>
</evidence>
<evidence type="ECO:0000313" key="7">
    <source>
        <dbReference type="EMBL" id="KAF2076134.1"/>
    </source>
</evidence>
<proteinExistence type="inferred from homology"/>
<gene>
    <name evidence="7" type="ORF">CYY_002541</name>
</gene>
<dbReference type="AlphaFoldDB" id="A0A8J4Q1G3"/>
<evidence type="ECO:0000313" key="8">
    <source>
        <dbReference type="Proteomes" id="UP000695562"/>
    </source>
</evidence>
<dbReference type="PROSITE" id="PS00387">
    <property type="entry name" value="PPASE"/>
    <property type="match status" value="1"/>
</dbReference>